<dbReference type="Gene3D" id="2.30.110.10">
    <property type="entry name" value="Electron Transport, Fmn-binding Protein, Chain A"/>
    <property type="match status" value="1"/>
</dbReference>
<dbReference type="SUPFAM" id="SSF50475">
    <property type="entry name" value="FMN-binding split barrel"/>
    <property type="match status" value="1"/>
</dbReference>
<dbReference type="InterPro" id="IPR002563">
    <property type="entry name" value="Flavin_Rdtase-like_dom"/>
</dbReference>
<dbReference type="GO" id="GO:0006208">
    <property type="term" value="P:pyrimidine nucleobase catabolic process"/>
    <property type="evidence" value="ECO:0007669"/>
    <property type="project" value="TreeGrafter"/>
</dbReference>
<feature type="domain" description="Flavin reductase like" evidence="3">
    <location>
        <begin position="10"/>
        <end position="126"/>
    </location>
</feature>
<comment type="similarity">
    <text evidence="1">Belongs to the non-flavoprotein flavin reductase family.</text>
</comment>
<dbReference type="GO" id="GO:0010181">
    <property type="term" value="F:FMN binding"/>
    <property type="evidence" value="ECO:0007669"/>
    <property type="project" value="InterPro"/>
</dbReference>
<accession>A0A0G3GP00</accession>
<dbReference type="PANTHER" id="PTHR30466">
    <property type="entry name" value="FLAVIN REDUCTASE"/>
    <property type="match status" value="1"/>
</dbReference>
<dbReference type="SMART" id="SM00903">
    <property type="entry name" value="Flavin_Reduct"/>
    <property type="match status" value="1"/>
</dbReference>
<dbReference type="RefSeq" id="WP_047240061.1">
    <property type="nucleotide sequence ID" value="NZ_CP011541.1"/>
</dbReference>
<organism evidence="4 5">
    <name type="scientific">Corynebacterium epidermidicanis</name>
    <dbReference type="NCBI Taxonomy" id="1050174"/>
    <lineage>
        <taxon>Bacteria</taxon>
        <taxon>Bacillati</taxon>
        <taxon>Actinomycetota</taxon>
        <taxon>Actinomycetes</taxon>
        <taxon>Mycobacteriales</taxon>
        <taxon>Corynebacteriaceae</taxon>
        <taxon>Corynebacterium</taxon>
    </lineage>
</organism>
<dbReference type="EMBL" id="CP011541">
    <property type="protein sequence ID" value="AKK02956.1"/>
    <property type="molecule type" value="Genomic_DNA"/>
</dbReference>
<dbReference type="Proteomes" id="UP000035368">
    <property type="component" value="Chromosome"/>
</dbReference>
<dbReference type="STRING" id="1050174.CEPID_05435"/>
<sequence>MFTTDFRQTVGTFPSGVTVVTTHDPGSTTLQHLQVGSFIGVSVLSDGQLELAQRFARRGVDKFADTFVHRVADGVPILDGASALFVGKVQAHHLGGDHTILTVLVEKMGHEEAARTLLYQRGSLREWPI</sequence>
<protein>
    <submittedName>
        <fullName evidence="4">Conserved protein of DIM6/NTAB family</fullName>
    </submittedName>
</protein>
<proteinExistence type="inferred from homology"/>
<dbReference type="PANTHER" id="PTHR30466:SF1">
    <property type="entry name" value="FMN REDUCTASE (NADH) RUTF"/>
    <property type="match status" value="1"/>
</dbReference>
<evidence type="ECO:0000256" key="2">
    <source>
        <dbReference type="ARBA" id="ARBA00023002"/>
    </source>
</evidence>
<dbReference type="AlphaFoldDB" id="A0A0G3GP00"/>
<dbReference type="InterPro" id="IPR050268">
    <property type="entry name" value="NADH-dep_flavin_reductase"/>
</dbReference>
<dbReference type="KEGG" id="cei:CEPID_05435"/>
<dbReference type="OrthoDB" id="9792858at2"/>
<dbReference type="GO" id="GO:0042602">
    <property type="term" value="F:riboflavin reductase (NADPH) activity"/>
    <property type="evidence" value="ECO:0007669"/>
    <property type="project" value="TreeGrafter"/>
</dbReference>
<keyword evidence="5" id="KW-1185">Reference proteome</keyword>
<evidence type="ECO:0000313" key="4">
    <source>
        <dbReference type="EMBL" id="AKK02956.1"/>
    </source>
</evidence>
<keyword evidence="2" id="KW-0560">Oxidoreductase</keyword>
<reference evidence="4 5" key="1">
    <citation type="submission" date="2015-05" db="EMBL/GenBank/DDBJ databases">
        <title>Complete genome sequence of Corynebacterium epidermidicanis DSM 45586, isolated from the skin of a dog suffering from pruritus.</title>
        <authorList>
            <person name="Ruckert C."/>
            <person name="Albersmeier A."/>
            <person name="Winkler A."/>
            <person name="Tauch A."/>
        </authorList>
    </citation>
    <scope>NUCLEOTIDE SEQUENCE [LARGE SCALE GENOMIC DNA]</scope>
    <source>
        <strain evidence="4 5">DSM 45586</strain>
    </source>
</reference>
<evidence type="ECO:0000259" key="3">
    <source>
        <dbReference type="SMART" id="SM00903"/>
    </source>
</evidence>
<dbReference type="PATRIC" id="fig|1050174.4.peg.1103"/>
<dbReference type="InterPro" id="IPR012349">
    <property type="entry name" value="Split_barrel_FMN-bd"/>
</dbReference>
<dbReference type="Pfam" id="PF01613">
    <property type="entry name" value="Flavin_Reduct"/>
    <property type="match status" value="1"/>
</dbReference>
<gene>
    <name evidence="4" type="ORF">CEPID_05435</name>
</gene>
<name>A0A0G3GP00_9CORY</name>
<evidence type="ECO:0000256" key="1">
    <source>
        <dbReference type="ARBA" id="ARBA00008898"/>
    </source>
</evidence>
<evidence type="ECO:0000313" key="5">
    <source>
        <dbReference type="Proteomes" id="UP000035368"/>
    </source>
</evidence>